<accession>A0A9Q2NTU1</accession>
<reference evidence="3 6" key="1">
    <citation type="submission" date="2021-01" db="EMBL/GenBank/DDBJ databases">
        <title>Diatom-associated Roseobacters Show Island Model of Population Structure.</title>
        <authorList>
            <person name="Qu L."/>
            <person name="Feng X."/>
            <person name="Chen Y."/>
            <person name="Li L."/>
            <person name="Wang X."/>
            <person name="Hu Z."/>
            <person name="Wang H."/>
            <person name="Luo H."/>
        </authorList>
    </citation>
    <scope>NUCLEOTIDE SEQUENCE</scope>
    <source>
        <strain evidence="4 6">CC28-63</strain>
        <strain evidence="3">CC28-69</strain>
    </source>
</reference>
<evidence type="ECO:0000256" key="1">
    <source>
        <dbReference type="ARBA" id="ARBA00009437"/>
    </source>
</evidence>
<dbReference type="Proteomes" id="UP000755667">
    <property type="component" value="Unassembled WGS sequence"/>
</dbReference>
<dbReference type="GeneID" id="62641429"/>
<feature type="domain" description="HTH lysR-type" evidence="2">
    <location>
        <begin position="4"/>
        <end position="63"/>
    </location>
</feature>
<dbReference type="GO" id="GO:0043565">
    <property type="term" value="F:sequence-specific DNA binding"/>
    <property type="evidence" value="ECO:0007669"/>
    <property type="project" value="TreeGrafter"/>
</dbReference>
<evidence type="ECO:0000313" key="5">
    <source>
        <dbReference type="Proteomes" id="UP000755667"/>
    </source>
</evidence>
<evidence type="ECO:0000313" key="6">
    <source>
        <dbReference type="Proteomes" id="UP000809440"/>
    </source>
</evidence>
<protein>
    <submittedName>
        <fullName evidence="3">LysR family transcriptional regulator</fullName>
    </submittedName>
</protein>
<evidence type="ECO:0000313" key="4">
    <source>
        <dbReference type="EMBL" id="MBM2416554.1"/>
    </source>
</evidence>
<dbReference type="Gene3D" id="1.10.10.10">
    <property type="entry name" value="Winged helix-like DNA-binding domain superfamily/Winged helix DNA-binding domain"/>
    <property type="match status" value="1"/>
</dbReference>
<comment type="caution">
    <text evidence="3">The sequence shown here is derived from an EMBL/GenBank/DDBJ whole genome shotgun (WGS) entry which is preliminary data.</text>
</comment>
<organism evidence="3 5">
    <name type="scientific">Marivita cryptomonadis</name>
    <dbReference type="NCBI Taxonomy" id="505252"/>
    <lineage>
        <taxon>Bacteria</taxon>
        <taxon>Pseudomonadati</taxon>
        <taxon>Pseudomonadota</taxon>
        <taxon>Alphaproteobacteria</taxon>
        <taxon>Rhodobacterales</taxon>
        <taxon>Roseobacteraceae</taxon>
        <taxon>Marivita</taxon>
    </lineage>
</organism>
<dbReference type="Pfam" id="PF00126">
    <property type="entry name" value="HTH_1"/>
    <property type="match status" value="1"/>
</dbReference>
<dbReference type="SUPFAM" id="SSF53850">
    <property type="entry name" value="Periplasmic binding protein-like II"/>
    <property type="match status" value="1"/>
</dbReference>
<dbReference type="InterPro" id="IPR058163">
    <property type="entry name" value="LysR-type_TF_proteobact-type"/>
</dbReference>
<dbReference type="GO" id="GO:0003700">
    <property type="term" value="F:DNA-binding transcription factor activity"/>
    <property type="evidence" value="ECO:0007669"/>
    <property type="project" value="InterPro"/>
</dbReference>
<dbReference type="EMBL" id="JAFBXE010000003">
    <property type="protein sequence ID" value="MBM2411887.1"/>
    <property type="molecule type" value="Genomic_DNA"/>
</dbReference>
<dbReference type="EMBL" id="JAFBXF010000003">
    <property type="protein sequence ID" value="MBM2416554.1"/>
    <property type="molecule type" value="Genomic_DNA"/>
</dbReference>
<dbReference type="Proteomes" id="UP000809440">
    <property type="component" value="Unassembled WGS sequence"/>
</dbReference>
<sequence>MHKLNWDDLRFVLAVADTGSVNAAAKVLGVNHATVLRRIASFEESCGGPVFERDRSGYRLRPNRAPVIEAARLAAQHVKSAEALMQGRQNVVGKTLRITSTDSFCQTVLAWIYPALARRVAPDRLTYLSSNPHVDMARLHADVALRPAMVLSEDLVGRKVADMRFAVYARAKRREPQGWLGMTGALERSGPAQWMASEIDPSDVIASADSFCLLTQMLNKSNAQSILPCLLGDAAPELERIACDVPDFVVPVWVACHRDLAGSDRIQRLMESLEKLLQPHLAAIAGEQSSPVKSLARS</sequence>
<comment type="similarity">
    <text evidence="1">Belongs to the LysR transcriptional regulatory family.</text>
</comment>
<dbReference type="PROSITE" id="PS50931">
    <property type="entry name" value="HTH_LYSR"/>
    <property type="match status" value="1"/>
</dbReference>
<proteinExistence type="inferred from homology"/>
<dbReference type="RefSeq" id="WP_171046169.1">
    <property type="nucleotide sequence ID" value="NZ_JAFBWU010000003.1"/>
</dbReference>
<dbReference type="InterPro" id="IPR000847">
    <property type="entry name" value="LysR_HTH_N"/>
</dbReference>
<dbReference type="PANTHER" id="PTHR30537:SF3">
    <property type="entry name" value="TRANSCRIPTIONAL REGULATORY PROTEIN"/>
    <property type="match status" value="1"/>
</dbReference>
<name>A0A9Q2NTU1_9RHOB</name>
<dbReference type="PANTHER" id="PTHR30537">
    <property type="entry name" value="HTH-TYPE TRANSCRIPTIONAL REGULATOR"/>
    <property type="match status" value="1"/>
</dbReference>
<evidence type="ECO:0000313" key="3">
    <source>
        <dbReference type="EMBL" id="MBM2411887.1"/>
    </source>
</evidence>
<gene>
    <name evidence="3" type="ORF">JQX41_06220</name>
    <name evidence="4" type="ORF">JQX48_06220</name>
</gene>
<dbReference type="SUPFAM" id="SSF46785">
    <property type="entry name" value="Winged helix' DNA-binding domain"/>
    <property type="match status" value="1"/>
</dbReference>
<evidence type="ECO:0000259" key="2">
    <source>
        <dbReference type="PROSITE" id="PS50931"/>
    </source>
</evidence>
<dbReference type="AlphaFoldDB" id="A0A9Q2NTU1"/>
<dbReference type="GO" id="GO:0006351">
    <property type="term" value="P:DNA-templated transcription"/>
    <property type="evidence" value="ECO:0007669"/>
    <property type="project" value="TreeGrafter"/>
</dbReference>
<dbReference type="InterPro" id="IPR036390">
    <property type="entry name" value="WH_DNA-bd_sf"/>
</dbReference>
<keyword evidence="6" id="KW-1185">Reference proteome</keyword>
<dbReference type="InterPro" id="IPR036388">
    <property type="entry name" value="WH-like_DNA-bd_sf"/>
</dbReference>
<dbReference type="Gene3D" id="3.40.190.10">
    <property type="entry name" value="Periplasmic binding protein-like II"/>
    <property type="match status" value="1"/>
</dbReference>